<evidence type="ECO:0000256" key="2">
    <source>
        <dbReference type="SAM" id="Phobius"/>
    </source>
</evidence>
<dbReference type="OrthoDB" id="6424379at2759"/>
<keyword evidence="2" id="KW-0812">Transmembrane</keyword>
<accession>A0A8X6LP54</accession>
<protein>
    <submittedName>
        <fullName evidence="3">Uncharacterized protein</fullName>
    </submittedName>
</protein>
<name>A0A8X6LP54_TRICU</name>
<feature type="region of interest" description="Disordered" evidence="1">
    <location>
        <begin position="187"/>
        <end position="395"/>
    </location>
</feature>
<dbReference type="Proteomes" id="UP000887116">
    <property type="component" value="Unassembled WGS sequence"/>
</dbReference>
<feature type="compositionally biased region" description="Polar residues" evidence="1">
    <location>
        <begin position="192"/>
        <end position="210"/>
    </location>
</feature>
<feature type="compositionally biased region" description="Polar residues" evidence="1">
    <location>
        <begin position="241"/>
        <end position="251"/>
    </location>
</feature>
<proteinExistence type="predicted"/>
<feature type="compositionally biased region" description="Polar residues" evidence="1">
    <location>
        <begin position="453"/>
        <end position="463"/>
    </location>
</feature>
<keyword evidence="2" id="KW-0472">Membrane</keyword>
<feature type="transmembrane region" description="Helical" evidence="2">
    <location>
        <begin position="66"/>
        <end position="86"/>
    </location>
</feature>
<keyword evidence="4" id="KW-1185">Reference proteome</keyword>
<dbReference type="EMBL" id="BMAO01007378">
    <property type="protein sequence ID" value="GFR15507.1"/>
    <property type="molecule type" value="Genomic_DNA"/>
</dbReference>
<comment type="caution">
    <text evidence="3">The sequence shown here is derived from an EMBL/GenBank/DDBJ whole genome shotgun (WGS) entry which is preliminary data.</text>
</comment>
<reference evidence="3" key="1">
    <citation type="submission" date="2020-07" db="EMBL/GenBank/DDBJ databases">
        <title>Multicomponent nature underlies the extraordinary mechanical properties of spider dragline silk.</title>
        <authorList>
            <person name="Kono N."/>
            <person name="Nakamura H."/>
            <person name="Mori M."/>
            <person name="Yoshida Y."/>
            <person name="Ohtoshi R."/>
            <person name="Malay A.D."/>
            <person name="Moran D.A.P."/>
            <person name="Tomita M."/>
            <person name="Numata K."/>
            <person name="Arakawa K."/>
        </authorList>
    </citation>
    <scope>NUCLEOTIDE SEQUENCE</scope>
</reference>
<feature type="compositionally biased region" description="Acidic residues" evidence="1">
    <location>
        <begin position="222"/>
        <end position="232"/>
    </location>
</feature>
<gene>
    <name evidence="3" type="primary">AVEN_195351_1</name>
    <name evidence="3" type="ORF">TNCT_578701</name>
</gene>
<organism evidence="3 4">
    <name type="scientific">Trichonephila clavata</name>
    <name type="common">Joro spider</name>
    <name type="synonym">Nephila clavata</name>
    <dbReference type="NCBI Taxonomy" id="2740835"/>
    <lineage>
        <taxon>Eukaryota</taxon>
        <taxon>Metazoa</taxon>
        <taxon>Ecdysozoa</taxon>
        <taxon>Arthropoda</taxon>
        <taxon>Chelicerata</taxon>
        <taxon>Arachnida</taxon>
        <taxon>Araneae</taxon>
        <taxon>Araneomorphae</taxon>
        <taxon>Entelegynae</taxon>
        <taxon>Araneoidea</taxon>
        <taxon>Nephilidae</taxon>
        <taxon>Trichonephila</taxon>
    </lineage>
</organism>
<keyword evidence="2" id="KW-1133">Transmembrane helix</keyword>
<sequence length="477" mass="51598">MAGDDELPSLDDWDDAEWGPAHFLVPPPPPPPSLGSVCSTSDFYCQLEGGPMGAHFNRATFPSLPIIAVCSSVVLVAVLVASFLLWRHKTKVQNLLPCKNEQPGHLGDLGAANGVTYEDVLINHHPTRIPQGHLAASQTLMPLEILDVKLGDLNPSQISALHHTPCYGPRDTGGHVIIGGKPFNPVYEEVSQAPSGDKSITSKSYDTDFNGSGKLGGRSLTSEDDFAEDDFAEYPSGEGSGQCSATSSVRGSTGGDLCKDPVSSDEGTGEDCDYMINNLPEMLPTDNSFGYPRQPMHPHPDINTNKQRRNPLQPPHQHNTTYPMPERTANVLPPAHRMTDSAQSHKLHSKPLTDKRHMSPTHIPSSHVHSLSPTNPQWMTKHGQRDDRTNFPTSASQENIYSTIDEDELSDYPAQPPLPSLACSQRGSPPCKPSSGMPKSVSGRGDRAIPPLSQRNAEENGSSYGDIMPAFHSASFM</sequence>
<evidence type="ECO:0000313" key="4">
    <source>
        <dbReference type="Proteomes" id="UP000887116"/>
    </source>
</evidence>
<evidence type="ECO:0000313" key="3">
    <source>
        <dbReference type="EMBL" id="GFR15507.1"/>
    </source>
</evidence>
<feature type="compositionally biased region" description="Polar residues" evidence="1">
    <location>
        <begin position="362"/>
        <end position="378"/>
    </location>
</feature>
<dbReference type="AlphaFoldDB" id="A0A8X6LP54"/>
<evidence type="ECO:0000256" key="1">
    <source>
        <dbReference type="SAM" id="MobiDB-lite"/>
    </source>
</evidence>
<feature type="region of interest" description="Disordered" evidence="1">
    <location>
        <begin position="407"/>
        <end position="477"/>
    </location>
</feature>